<dbReference type="InterPro" id="IPR043502">
    <property type="entry name" value="DNA/RNA_pol_sf"/>
</dbReference>
<proteinExistence type="predicted"/>
<evidence type="ECO:0000313" key="3">
    <source>
        <dbReference type="Proteomes" id="UP001597568"/>
    </source>
</evidence>
<dbReference type="GO" id="GO:0003964">
    <property type="term" value="F:RNA-directed DNA polymerase activity"/>
    <property type="evidence" value="ECO:0007669"/>
    <property type="project" value="UniProtKB-KW"/>
</dbReference>
<keyword evidence="3" id="KW-1185">Reference proteome</keyword>
<dbReference type="SUPFAM" id="SSF56672">
    <property type="entry name" value="DNA/RNA polymerases"/>
    <property type="match status" value="1"/>
</dbReference>
<protein>
    <submittedName>
        <fullName evidence="2">Reverse transcriptase domain-containing protein</fullName>
    </submittedName>
</protein>
<dbReference type="Pfam" id="PF00078">
    <property type="entry name" value="RVT_1"/>
    <property type="match status" value="1"/>
</dbReference>
<dbReference type="InterPro" id="IPR000477">
    <property type="entry name" value="RT_dom"/>
</dbReference>
<dbReference type="PANTHER" id="PTHR34047">
    <property type="entry name" value="NUCLEAR INTRON MATURASE 1, MITOCHONDRIAL-RELATED"/>
    <property type="match status" value="1"/>
</dbReference>
<gene>
    <name evidence="2" type="ORF">ACFSY7_02965</name>
</gene>
<comment type="caution">
    <text evidence="2">The sequence shown here is derived from an EMBL/GenBank/DDBJ whole genome shotgun (WGS) entry which is preliminary data.</text>
</comment>
<reference evidence="3" key="1">
    <citation type="journal article" date="2019" name="Int. J. Syst. Evol. Microbiol.">
        <title>The Global Catalogue of Microorganisms (GCM) 10K type strain sequencing project: providing services to taxonomists for standard genome sequencing and annotation.</title>
        <authorList>
            <consortium name="The Broad Institute Genomics Platform"/>
            <consortium name="The Broad Institute Genome Sequencing Center for Infectious Disease"/>
            <person name="Wu L."/>
            <person name="Ma J."/>
        </authorList>
    </citation>
    <scope>NUCLEOTIDE SEQUENCE [LARGE SCALE GENOMIC DNA]</scope>
    <source>
        <strain evidence="3">KCTC 33522</strain>
    </source>
</reference>
<evidence type="ECO:0000259" key="1">
    <source>
        <dbReference type="PROSITE" id="PS50878"/>
    </source>
</evidence>
<keyword evidence="2" id="KW-0548">Nucleotidyltransferase</keyword>
<dbReference type="InterPro" id="IPR051083">
    <property type="entry name" value="GrpII_Intron_Splice-Mob/Def"/>
</dbReference>
<keyword evidence="2" id="KW-0695">RNA-directed DNA polymerase</keyword>
<organism evidence="2 3">
    <name type="scientific">Kurthia populi</name>
    <dbReference type="NCBI Taxonomy" id="1562132"/>
    <lineage>
        <taxon>Bacteria</taxon>
        <taxon>Bacillati</taxon>
        <taxon>Bacillota</taxon>
        <taxon>Bacilli</taxon>
        <taxon>Bacillales</taxon>
        <taxon>Caryophanaceae</taxon>
        <taxon>Kurthia</taxon>
    </lineage>
</organism>
<feature type="domain" description="Reverse transcriptase" evidence="1">
    <location>
        <begin position="1"/>
        <end position="275"/>
    </location>
</feature>
<dbReference type="PANTHER" id="PTHR34047:SF2">
    <property type="entry name" value="NUCLEAR INTRON MATURASE 1, MITOCHONDRIAL"/>
    <property type="match status" value="1"/>
</dbReference>
<keyword evidence="2" id="KW-0808">Transferase</keyword>
<dbReference type="EMBL" id="JBHUOR010000018">
    <property type="protein sequence ID" value="MFD2867463.1"/>
    <property type="molecule type" value="Genomic_DNA"/>
</dbReference>
<evidence type="ECO:0000313" key="2">
    <source>
        <dbReference type="EMBL" id="MFD2867463.1"/>
    </source>
</evidence>
<dbReference type="RefSeq" id="WP_380146753.1">
    <property type="nucleotide sequence ID" value="NZ_JBHUOR010000018.1"/>
</dbReference>
<name>A0ABW5XWT5_9BACL</name>
<sequence>MDTDLTSGMDLYHKVYDFRNLYNAYMAARKGKRWKTATNRFEANALECVATLQKQLREMTYRMGAYNVFEITEPKKRTIKSTAFKDKVVQRSLCDNVLEPVFERSLIYDNYACRHGKGTHAALKRTEDFYRAAYRKHGRDVWVLKCDVEKYFDSIDHEIVKRLMRKFFNDDRLLWLLDMIIDSTDGKGVPIGNQSSQWFSVLLLNEMDHYIKEKLRIKWYVRYMDDFILVHHDKEYLRQCKKEIEWILDGLELKLNYKSHIFPLKHGVDFLGFHTYITETGKLIKKVRHDSNKRVKRKLKKFRELYRNGERTKQQIDQAYNSWKNHVRHGDSFYLVKEMDKLYHKIFEEDVTCHKD</sequence>
<dbReference type="PROSITE" id="PS50878">
    <property type="entry name" value="RT_POL"/>
    <property type="match status" value="1"/>
</dbReference>
<dbReference type="Proteomes" id="UP001597568">
    <property type="component" value="Unassembled WGS sequence"/>
</dbReference>
<accession>A0ABW5XWT5</accession>
<dbReference type="CDD" id="cd01651">
    <property type="entry name" value="RT_G2_intron"/>
    <property type="match status" value="1"/>
</dbReference>